<evidence type="ECO:0000313" key="3">
    <source>
        <dbReference type="Proteomes" id="UP000218811"/>
    </source>
</evidence>
<proteinExistence type="predicted"/>
<evidence type="ECO:0000313" key="2">
    <source>
        <dbReference type="EMBL" id="PCH39878.1"/>
    </source>
</evidence>
<reference evidence="2 3" key="1">
    <citation type="journal article" date="2012" name="Science">
        <title>The Paleozoic origin of enzymatic lignin decomposition reconstructed from 31 fungal genomes.</title>
        <authorList>
            <person name="Floudas D."/>
            <person name="Binder M."/>
            <person name="Riley R."/>
            <person name="Barry K."/>
            <person name="Blanchette R.A."/>
            <person name="Henrissat B."/>
            <person name="Martinez A.T."/>
            <person name="Otillar R."/>
            <person name="Spatafora J.W."/>
            <person name="Yadav J.S."/>
            <person name="Aerts A."/>
            <person name="Benoit I."/>
            <person name="Boyd A."/>
            <person name="Carlson A."/>
            <person name="Copeland A."/>
            <person name="Coutinho P.M."/>
            <person name="de Vries R.P."/>
            <person name="Ferreira P."/>
            <person name="Findley K."/>
            <person name="Foster B."/>
            <person name="Gaskell J."/>
            <person name="Glotzer D."/>
            <person name="Gorecki P."/>
            <person name="Heitman J."/>
            <person name="Hesse C."/>
            <person name="Hori C."/>
            <person name="Igarashi K."/>
            <person name="Jurgens J.A."/>
            <person name="Kallen N."/>
            <person name="Kersten P."/>
            <person name="Kohler A."/>
            <person name="Kuees U."/>
            <person name="Kumar T.K.A."/>
            <person name="Kuo A."/>
            <person name="LaButti K."/>
            <person name="Larrondo L.F."/>
            <person name="Lindquist E."/>
            <person name="Ling A."/>
            <person name="Lombard V."/>
            <person name="Lucas S."/>
            <person name="Lundell T."/>
            <person name="Martin R."/>
            <person name="McLaughlin D.J."/>
            <person name="Morgenstern I."/>
            <person name="Morin E."/>
            <person name="Murat C."/>
            <person name="Nagy L.G."/>
            <person name="Nolan M."/>
            <person name="Ohm R.A."/>
            <person name="Patyshakuliyeva A."/>
            <person name="Rokas A."/>
            <person name="Ruiz-Duenas F.J."/>
            <person name="Sabat G."/>
            <person name="Salamov A."/>
            <person name="Samejima M."/>
            <person name="Schmutz J."/>
            <person name="Slot J.C."/>
            <person name="St John F."/>
            <person name="Stenlid J."/>
            <person name="Sun H."/>
            <person name="Sun S."/>
            <person name="Syed K."/>
            <person name="Tsang A."/>
            <person name="Wiebenga A."/>
            <person name="Young D."/>
            <person name="Pisabarro A."/>
            <person name="Eastwood D.C."/>
            <person name="Martin F."/>
            <person name="Cullen D."/>
            <person name="Grigoriev I.V."/>
            <person name="Hibbett D.S."/>
        </authorList>
    </citation>
    <scope>NUCLEOTIDE SEQUENCE [LARGE SCALE GENOMIC DNA]</scope>
    <source>
        <strain evidence="2 3">MD-104</strain>
    </source>
</reference>
<name>A0A2H3JQ58_WOLCO</name>
<accession>A0A2H3JQ58</accession>
<organism evidence="2 3">
    <name type="scientific">Wolfiporia cocos (strain MD-104)</name>
    <name type="common">Brown rot fungus</name>
    <dbReference type="NCBI Taxonomy" id="742152"/>
    <lineage>
        <taxon>Eukaryota</taxon>
        <taxon>Fungi</taxon>
        <taxon>Dikarya</taxon>
        <taxon>Basidiomycota</taxon>
        <taxon>Agaricomycotina</taxon>
        <taxon>Agaricomycetes</taxon>
        <taxon>Polyporales</taxon>
        <taxon>Phaeolaceae</taxon>
        <taxon>Wolfiporia</taxon>
    </lineage>
</organism>
<feature type="region of interest" description="Disordered" evidence="1">
    <location>
        <begin position="106"/>
        <end position="134"/>
    </location>
</feature>
<dbReference type="EMBL" id="KB468053">
    <property type="protein sequence ID" value="PCH39878.1"/>
    <property type="molecule type" value="Genomic_DNA"/>
</dbReference>
<gene>
    <name evidence="2" type="ORF">WOLCODRAFT_149928</name>
</gene>
<feature type="region of interest" description="Disordered" evidence="1">
    <location>
        <begin position="24"/>
        <end position="80"/>
    </location>
</feature>
<keyword evidence="3" id="KW-1185">Reference proteome</keyword>
<dbReference type="AlphaFoldDB" id="A0A2H3JQ58"/>
<protein>
    <submittedName>
        <fullName evidence="2">Uncharacterized protein</fullName>
    </submittedName>
</protein>
<evidence type="ECO:0000256" key="1">
    <source>
        <dbReference type="SAM" id="MobiDB-lite"/>
    </source>
</evidence>
<sequence>MEERIGDYFHQVVGLQHQAWEHIAKRKDLKKPTHDDDDDDDFDNKDSDSAPVNKRMPNLPPLENLAPRPSPRTRSGYVGQEFPAYNGEFDILRMREIRNVPPKWKIPQVSDKRRETFTPIPTARDLPTYSQSRR</sequence>
<dbReference type="Proteomes" id="UP000218811">
    <property type="component" value="Unassembled WGS sequence"/>
</dbReference>